<accession>A0A2T3ZKT7</accession>
<dbReference type="Proteomes" id="UP000240493">
    <property type="component" value="Unassembled WGS sequence"/>
</dbReference>
<proteinExistence type="predicted"/>
<gene>
    <name evidence="1" type="ORF">M441DRAFT_316953</name>
</gene>
<reference evidence="1 2" key="1">
    <citation type="submission" date="2016-07" db="EMBL/GenBank/DDBJ databases">
        <title>Multiple horizontal gene transfer events from other fungi enriched the ability of initially mycotrophic Trichoderma (Ascomycota) to feed on dead plant biomass.</title>
        <authorList>
            <consortium name="DOE Joint Genome Institute"/>
            <person name="Aerts A."/>
            <person name="Atanasova L."/>
            <person name="Chenthamara K."/>
            <person name="Zhang J."/>
            <person name="Grujic M."/>
            <person name="Henrissat B."/>
            <person name="Kuo A."/>
            <person name="Salamov A."/>
            <person name="Lipzen A."/>
            <person name="Labutti K."/>
            <person name="Barry K."/>
            <person name="Miao Y."/>
            <person name="Rahimi M.J."/>
            <person name="Shen Q."/>
            <person name="Grigoriev I.V."/>
            <person name="Kubicek C.P."/>
            <person name="Druzhinina I.S."/>
        </authorList>
    </citation>
    <scope>NUCLEOTIDE SEQUENCE [LARGE SCALE GENOMIC DNA]</scope>
    <source>
        <strain evidence="1 2">CBS 433.97</strain>
    </source>
</reference>
<sequence length="121" mass="13398">MAPVSRTVFGSGRVMQLSAAPWFSSAKAYPILWERLDNLFSPSWFLGVQVRVSTVSKPKKPKSYTLGAHKLIFFFFSTAGSECGAVWEGDWPERAEHSTLAGGVKFGCRHFDGAHSFRALI</sequence>
<dbReference type="EMBL" id="KZ679257">
    <property type="protein sequence ID" value="PTB45421.1"/>
    <property type="molecule type" value="Genomic_DNA"/>
</dbReference>
<keyword evidence="2" id="KW-1185">Reference proteome</keyword>
<name>A0A2T3ZKT7_TRIA4</name>
<evidence type="ECO:0000313" key="2">
    <source>
        <dbReference type="Proteomes" id="UP000240493"/>
    </source>
</evidence>
<organism evidence="1 2">
    <name type="scientific">Trichoderma asperellum (strain ATCC 204424 / CBS 433.97 / NBRC 101777)</name>
    <dbReference type="NCBI Taxonomy" id="1042311"/>
    <lineage>
        <taxon>Eukaryota</taxon>
        <taxon>Fungi</taxon>
        <taxon>Dikarya</taxon>
        <taxon>Ascomycota</taxon>
        <taxon>Pezizomycotina</taxon>
        <taxon>Sordariomycetes</taxon>
        <taxon>Hypocreomycetidae</taxon>
        <taxon>Hypocreales</taxon>
        <taxon>Hypocreaceae</taxon>
        <taxon>Trichoderma</taxon>
    </lineage>
</organism>
<evidence type="ECO:0000313" key="1">
    <source>
        <dbReference type="EMBL" id="PTB45421.1"/>
    </source>
</evidence>
<dbReference type="AlphaFoldDB" id="A0A2T3ZKT7"/>
<protein>
    <submittedName>
        <fullName evidence="1">Uncharacterized protein</fullName>
    </submittedName>
</protein>